<feature type="transmembrane region" description="Helical" evidence="4">
    <location>
        <begin position="90"/>
        <end position="111"/>
    </location>
</feature>
<dbReference type="InterPro" id="IPR016187">
    <property type="entry name" value="CTDL_fold"/>
</dbReference>
<evidence type="ECO:0000313" key="6">
    <source>
        <dbReference type="EMBL" id="VDI09985.1"/>
    </source>
</evidence>
<dbReference type="InterPro" id="IPR001304">
    <property type="entry name" value="C-type_lectin-like"/>
</dbReference>
<keyword evidence="2" id="KW-1015">Disulfide bond</keyword>
<organism evidence="6 7">
    <name type="scientific">Mytilus galloprovincialis</name>
    <name type="common">Mediterranean mussel</name>
    <dbReference type="NCBI Taxonomy" id="29158"/>
    <lineage>
        <taxon>Eukaryota</taxon>
        <taxon>Metazoa</taxon>
        <taxon>Spiralia</taxon>
        <taxon>Lophotrochozoa</taxon>
        <taxon>Mollusca</taxon>
        <taxon>Bivalvia</taxon>
        <taxon>Autobranchia</taxon>
        <taxon>Pteriomorphia</taxon>
        <taxon>Mytilida</taxon>
        <taxon>Mytiloidea</taxon>
        <taxon>Mytilidae</taxon>
        <taxon>Mytilinae</taxon>
        <taxon>Mytilus</taxon>
    </lineage>
</organism>
<dbReference type="AlphaFoldDB" id="A0A8B6CUW6"/>
<dbReference type="PANTHER" id="PTHR46490:SF6">
    <property type="entry name" value="ASIALOGLYCOPROTEIN RECEPTOR 1-LIKE-RELATED"/>
    <property type="match status" value="1"/>
</dbReference>
<dbReference type="GO" id="GO:0030246">
    <property type="term" value="F:carbohydrate binding"/>
    <property type="evidence" value="ECO:0007669"/>
    <property type="project" value="UniProtKB-KW"/>
</dbReference>
<dbReference type="PROSITE" id="PS00615">
    <property type="entry name" value="C_TYPE_LECTIN_1"/>
    <property type="match status" value="1"/>
</dbReference>
<dbReference type="PROSITE" id="PS50041">
    <property type="entry name" value="C_TYPE_LECTIN_2"/>
    <property type="match status" value="1"/>
</dbReference>
<keyword evidence="1" id="KW-0430">Lectin</keyword>
<accession>A0A8B6CUW6</accession>
<evidence type="ECO:0000256" key="4">
    <source>
        <dbReference type="SAM" id="Phobius"/>
    </source>
</evidence>
<evidence type="ECO:0000256" key="1">
    <source>
        <dbReference type="ARBA" id="ARBA00022734"/>
    </source>
</evidence>
<sequence length="286" mass="33094">MSSACHSAKCKRITLLNRNVQSDSENDDYDVIFPDGSDANGKKEEKANISEDIYDGHYQGLEKNRGEMNYDASQRLDKNTKDRRLVRLKVLSASLLLLSLTLIVWNLYLYFGNILTNCNKKGFSYDNCTLNENSTNSEALSKYTWYRAGFKPCHEGWVFKDKSFGCYYISDIKLAWTDANKFCRNMSSCLTNILSHEDINWIGSLTNDHTWVGGNRNGYVYQWECQQYNYQKQISPYSALWAKGEPRPDEKTQCVQIWKLKTGFGLDDHYCNLSKRFVCKSVPIIR</sequence>
<dbReference type="Pfam" id="PF00059">
    <property type="entry name" value="Lectin_C"/>
    <property type="match status" value="1"/>
</dbReference>
<gene>
    <name evidence="6" type="ORF">MGAL_10B034575</name>
</gene>
<comment type="caution">
    <text evidence="6">The sequence shown here is derived from an EMBL/GenBank/DDBJ whole genome shotgun (WGS) entry which is preliminary data.</text>
</comment>
<keyword evidence="4" id="KW-0472">Membrane</keyword>
<dbReference type="InterPro" id="IPR018378">
    <property type="entry name" value="C-type_lectin_CS"/>
</dbReference>
<dbReference type="SUPFAM" id="SSF56436">
    <property type="entry name" value="C-type lectin-like"/>
    <property type="match status" value="1"/>
</dbReference>
<dbReference type="CDD" id="cd00037">
    <property type="entry name" value="CLECT"/>
    <property type="match status" value="1"/>
</dbReference>
<keyword evidence="7" id="KW-1185">Reference proteome</keyword>
<dbReference type="InterPro" id="IPR016186">
    <property type="entry name" value="C-type_lectin-like/link_sf"/>
</dbReference>
<dbReference type="SMART" id="SM00034">
    <property type="entry name" value="CLECT"/>
    <property type="match status" value="1"/>
</dbReference>
<feature type="domain" description="C-type lectin" evidence="5">
    <location>
        <begin position="166"/>
        <end position="280"/>
    </location>
</feature>
<dbReference type="Gene3D" id="3.10.100.10">
    <property type="entry name" value="Mannose-Binding Protein A, subunit A"/>
    <property type="match status" value="1"/>
</dbReference>
<evidence type="ECO:0000256" key="3">
    <source>
        <dbReference type="ARBA" id="ARBA00023180"/>
    </source>
</evidence>
<name>A0A8B6CUW6_MYTGA</name>
<dbReference type="InterPro" id="IPR052309">
    <property type="entry name" value="C-type_Lectin_Domain_Fam1"/>
</dbReference>
<evidence type="ECO:0000259" key="5">
    <source>
        <dbReference type="PROSITE" id="PS50041"/>
    </source>
</evidence>
<evidence type="ECO:0000256" key="2">
    <source>
        <dbReference type="ARBA" id="ARBA00023157"/>
    </source>
</evidence>
<protein>
    <recommendedName>
        <fullName evidence="5">C-type lectin domain-containing protein</fullName>
    </recommendedName>
</protein>
<dbReference type="OrthoDB" id="6059504at2759"/>
<evidence type="ECO:0000313" key="7">
    <source>
        <dbReference type="Proteomes" id="UP000596742"/>
    </source>
</evidence>
<reference evidence="6" key="1">
    <citation type="submission" date="2018-11" db="EMBL/GenBank/DDBJ databases">
        <authorList>
            <person name="Alioto T."/>
            <person name="Alioto T."/>
        </authorList>
    </citation>
    <scope>NUCLEOTIDE SEQUENCE</scope>
</reference>
<dbReference type="Proteomes" id="UP000596742">
    <property type="component" value="Unassembled WGS sequence"/>
</dbReference>
<keyword evidence="4" id="KW-1133">Transmembrane helix</keyword>
<dbReference type="PANTHER" id="PTHR46490">
    <property type="entry name" value="C-TYPE LECTIN DOMAIN FAMILY 12 MEMBER A-RELATED"/>
    <property type="match status" value="1"/>
</dbReference>
<keyword evidence="3" id="KW-0325">Glycoprotein</keyword>
<keyword evidence="4" id="KW-0812">Transmembrane</keyword>
<dbReference type="EMBL" id="UYJE01002360">
    <property type="protein sequence ID" value="VDI09985.1"/>
    <property type="molecule type" value="Genomic_DNA"/>
</dbReference>
<proteinExistence type="predicted"/>